<feature type="transmembrane region" description="Helical" evidence="2">
    <location>
        <begin position="367"/>
        <end position="386"/>
    </location>
</feature>
<name>A0A9D4Z137_CHLVU</name>
<feature type="transmembrane region" description="Helical" evidence="2">
    <location>
        <begin position="423"/>
        <end position="443"/>
    </location>
</feature>
<evidence type="ECO:0000313" key="3">
    <source>
        <dbReference type="EMBL" id="KAI3436217.1"/>
    </source>
</evidence>
<gene>
    <name evidence="3" type="ORF">D9Q98_002271</name>
</gene>
<feature type="transmembrane region" description="Helical" evidence="2">
    <location>
        <begin position="517"/>
        <end position="535"/>
    </location>
</feature>
<dbReference type="AlphaFoldDB" id="A0A9D4Z137"/>
<feature type="region of interest" description="Disordered" evidence="1">
    <location>
        <begin position="223"/>
        <end position="250"/>
    </location>
</feature>
<reference evidence="3" key="2">
    <citation type="submission" date="2020-11" db="EMBL/GenBank/DDBJ databases">
        <authorList>
            <person name="Cecchin M."/>
            <person name="Marcolungo L."/>
            <person name="Rossato M."/>
            <person name="Girolomoni L."/>
            <person name="Cosentino E."/>
            <person name="Cuine S."/>
            <person name="Li-Beisson Y."/>
            <person name="Delledonne M."/>
            <person name="Ballottari M."/>
        </authorList>
    </citation>
    <scope>NUCLEOTIDE SEQUENCE</scope>
    <source>
        <strain evidence="3">211/11P</strain>
        <tissue evidence="3">Whole cell</tissue>
    </source>
</reference>
<keyword evidence="4" id="KW-1185">Reference proteome</keyword>
<evidence type="ECO:0000256" key="2">
    <source>
        <dbReference type="SAM" id="Phobius"/>
    </source>
</evidence>
<dbReference type="EMBL" id="SIDB01000002">
    <property type="protein sequence ID" value="KAI3436217.1"/>
    <property type="molecule type" value="Genomic_DNA"/>
</dbReference>
<proteinExistence type="predicted"/>
<reference evidence="3" key="1">
    <citation type="journal article" date="2019" name="Plant J.">
        <title>Chlorella vulgaris genome assembly and annotation reveals the molecular basis for metabolic acclimation to high light conditions.</title>
        <authorList>
            <person name="Cecchin M."/>
            <person name="Marcolungo L."/>
            <person name="Rossato M."/>
            <person name="Girolomoni L."/>
            <person name="Cosentino E."/>
            <person name="Cuine S."/>
            <person name="Li-Beisson Y."/>
            <person name="Delledonne M."/>
            <person name="Ballottari M."/>
        </authorList>
    </citation>
    <scope>NUCLEOTIDE SEQUENCE</scope>
    <source>
        <strain evidence="3">211/11P</strain>
    </source>
</reference>
<keyword evidence="2" id="KW-0472">Membrane</keyword>
<keyword evidence="2" id="KW-1133">Transmembrane helix</keyword>
<feature type="transmembrane region" description="Helical" evidence="2">
    <location>
        <begin position="480"/>
        <end position="497"/>
    </location>
</feature>
<evidence type="ECO:0000256" key="1">
    <source>
        <dbReference type="SAM" id="MobiDB-lite"/>
    </source>
</evidence>
<evidence type="ECO:0000313" key="4">
    <source>
        <dbReference type="Proteomes" id="UP001055712"/>
    </source>
</evidence>
<accession>A0A9D4Z137</accession>
<feature type="transmembrane region" description="Helical" evidence="2">
    <location>
        <begin position="455"/>
        <end position="473"/>
    </location>
</feature>
<comment type="caution">
    <text evidence="3">The sequence shown here is derived from an EMBL/GenBank/DDBJ whole genome shotgun (WGS) entry which is preliminary data.</text>
</comment>
<sequence length="555" mass="58011">MAATNQKLQLLADALALEFSQSLASEQCAAALKRLLPGLDYLSIAVTNPAQAGSIVASANCATEGPTTLHLHDSLRSVVGLAVTCGQPVQSSLLGNESSAAAGWTDVQQMVAAVPSVTHLLCLPFGCTGNAAAGDAGSNSSEDVLVCQQHAASGSGTGALLFGLSQAPSLDSRRAALLGALAACLPAPMAALSGNTLAFVNLACGNTSQCTCCCGLSSEEEEEETGPPASPCNEDHNPGSNGGGSGGTSQVLPVASAEEEIEPIAASSSACAGASGVHWWEDQFGNKASAKAAAASASKLPAPATHLPPERSSRMQSGQHFGKALLAAVGDSEAVVAQNALTLSFRTPLVEREYSQWVTRHHLKVDVLFCLLLTLTFAVVSFAELYRLVDLAPVSPLLCCGMLLPLLFSWANREAYICWRDQLVVAMRLYVVAVIAHVSLRSYQPHLSQAQLRQWITFWTLTGAEGLCIMALGFPIRLRVHLPLQFAAMGIIVWSLPHMCLKCFPDNSAIACLKSSAAIAAGLGYLLPTGCLRFLEQRRRAAFASQLRSAASLES</sequence>
<dbReference type="Proteomes" id="UP001055712">
    <property type="component" value="Unassembled WGS sequence"/>
</dbReference>
<feature type="transmembrane region" description="Helical" evidence="2">
    <location>
        <begin position="392"/>
        <end position="411"/>
    </location>
</feature>
<organism evidence="3 4">
    <name type="scientific">Chlorella vulgaris</name>
    <name type="common">Green alga</name>
    <dbReference type="NCBI Taxonomy" id="3077"/>
    <lineage>
        <taxon>Eukaryota</taxon>
        <taxon>Viridiplantae</taxon>
        <taxon>Chlorophyta</taxon>
        <taxon>core chlorophytes</taxon>
        <taxon>Trebouxiophyceae</taxon>
        <taxon>Chlorellales</taxon>
        <taxon>Chlorellaceae</taxon>
        <taxon>Chlorella clade</taxon>
        <taxon>Chlorella</taxon>
    </lineage>
</organism>
<protein>
    <submittedName>
        <fullName evidence="3">Uncharacterized protein</fullName>
    </submittedName>
</protein>
<dbReference type="OrthoDB" id="513561at2759"/>
<keyword evidence="2" id="KW-0812">Transmembrane</keyword>